<protein>
    <recommendedName>
        <fullName evidence="6">SWIM-type domain-containing protein</fullName>
    </recommendedName>
</protein>
<evidence type="ECO:0000313" key="7">
    <source>
        <dbReference type="EMBL" id="RYR28812.1"/>
    </source>
</evidence>
<evidence type="ECO:0000256" key="3">
    <source>
        <dbReference type="ARBA" id="ARBA00022833"/>
    </source>
</evidence>
<dbReference type="AlphaFoldDB" id="A0A445AQW7"/>
<keyword evidence="2 4" id="KW-0863">Zinc-finger</keyword>
<dbReference type="Pfam" id="PF03108">
    <property type="entry name" value="DBD_Tnp_Mut"/>
    <property type="match status" value="1"/>
</dbReference>
<evidence type="ECO:0000256" key="4">
    <source>
        <dbReference type="PROSITE-ProRule" id="PRU00325"/>
    </source>
</evidence>
<name>A0A445AQW7_ARAHY</name>
<evidence type="ECO:0000259" key="6">
    <source>
        <dbReference type="PROSITE" id="PS50966"/>
    </source>
</evidence>
<reference evidence="7 8" key="1">
    <citation type="submission" date="2019-01" db="EMBL/GenBank/DDBJ databases">
        <title>Sequencing of cultivated peanut Arachis hypogaea provides insights into genome evolution and oil improvement.</title>
        <authorList>
            <person name="Chen X."/>
        </authorList>
    </citation>
    <scope>NUCLEOTIDE SEQUENCE [LARGE SCALE GENOMIC DNA]</scope>
    <source>
        <strain evidence="8">cv. Fuhuasheng</strain>
        <tissue evidence="7">Leaves</tissue>
    </source>
</reference>
<dbReference type="STRING" id="3818.A0A445AQW7"/>
<feature type="region of interest" description="Disordered" evidence="5">
    <location>
        <begin position="117"/>
        <end position="138"/>
    </location>
</feature>
<feature type="region of interest" description="Disordered" evidence="5">
    <location>
        <begin position="751"/>
        <end position="799"/>
    </location>
</feature>
<dbReference type="EMBL" id="SDMP01000011">
    <property type="protein sequence ID" value="RYR28812.1"/>
    <property type="molecule type" value="Genomic_DNA"/>
</dbReference>
<proteinExistence type="predicted"/>
<comment type="caution">
    <text evidence="7">The sequence shown here is derived from an EMBL/GenBank/DDBJ whole genome shotgun (WGS) entry which is preliminary data.</text>
</comment>
<evidence type="ECO:0000256" key="5">
    <source>
        <dbReference type="SAM" id="MobiDB-lite"/>
    </source>
</evidence>
<keyword evidence="1" id="KW-0479">Metal-binding</keyword>
<keyword evidence="3" id="KW-0862">Zinc</keyword>
<evidence type="ECO:0000256" key="1">
    <source>
        <dbReference type="ARBA" id="ARBA00022723"/>
    </source>
</evidence>
<dbReference type="GO" id="GO:0008270">
    <property type="term" value="F:zinc ion binding"/>
    <property type="evidence" value="ECO:0007669"/>
    <property type="project" value="UniProtKB-KW"/>
</dbReference>
<dbReference type="InterPro" id="IPR006564">
    <property type="entry name" value="Znf_PMZ"/>
</dbReference>
<dbReference type="InterPro" id="IPR007527">
    <property type="entry name" value="Znf_SWIM"/>
</dbReference>
<dbReference type="PANTHER" id="PTHR31973">
    <property type="entry name" value="POLYPROTEIN, PUTATIVE-RELATED"/>
    <property type="match status" value="1"/>
</dbReference>
<evidence type="ECO:0000256" key="2">
    <source>
        <dbReference type="ARBA" id="ARBA00022771"/>
    </source>
</evidence>
<dbReference type="Pfam" id="PF10551">
    <property type="entry name" value="MULE"/>
    <property type="match status" value="1"/>
</dbReference>
<dbReference type="SMART" id="SM00575">
    <property type="entry name" value="ZnF_PMZ"/>
    <property type="match status" value="1"/>
</dbReference>
<dbReference type="PANTHER" id="PTHR31973:SF195">
    <property type="entry name" value="MUDR FAMILY TRANSPOSASE"/>
    <property type="match status" value="1"/>
</dbReference>
<dbReference type="PROSITE" id="PS50966">
    <property type="entry name" value="ZF_SWIM"/>
    <property type="match status" value="1"/>
</dbReference>
<evidence type="ECO:0000313" key="8">
    <source>
        <dbReference type="Proteomes" id="UP000289738"/>
    </source>
</evidence>
<organism evidence="7 8">
    <name type="scientific">Arachis hypogaea</name>
    <name type="common">Peanut</name>
    <dbReference type="NCBI Taxonomy" id="3818"/>
    <lineage>
        <taxon>Eukaryota</taxon>
        <taxon>Viridiplantae</taxon>
        <taxon>Streptophyta</taxon>
        <taxon>Embryophyta</taxon>
        <taxon>Tracheophyta</taxon>
        <taxon>Spermatophyta</taxon>
        <taxon>Magnoliopsida</taxon>
        <taxon>eudicotyledons</taxon>
        <taxon>Gunneridae</taxon>
        <taxon>Pentapetalae</taxon>
        <taxon>rosids</taxon>
        <taxon>fabids</taxon>
        <taxon>Fabales</taxon>
        <taxon>Fabaceae</taxon>
        <taxon>Papilionoideae</taxon>
        <taxon>50 kb inversion clade</taxon>
        <taxon>dalbergioids sensu lato</taxon>
        <taxon>Dalbergieae</taxon>
        <taxon>Pterocarpus clade</taxon>
        <taxon>Arachis</taxon>
    </lineage>
</organism>
<dbReference type="Proteomes" id="UP000289738">
    <property type="component" value="Chromosome B01"/>
</dbReference>
<feature type="domain" description="SWIM-type" evidence="6">
    <location>
        <begin position="664"/>
        <end position="696"/>
    </location>
</feature>
<dbReference type="InterPro" id="IPR018289">
    <property type="entry name" value="MULE_transposase_dom"/>
</dbReference>
<gene>
    <name evidence="7" type="ORF">Ahy_B01g053002</name>
</gene>
<keyword evidence="8" id="KW-1185">Reference proteome</keyword>
<sequence length="799" mass="88872">MLGDDDMRVIFHSQSKFPDLGALELFVRMVDVEGSSGGTAPNLPTGIIEGTSTAVPTRQPATPLVLSPSFAADLPVSGDDLGDGRSFGQLAAAMGADPVVDGAPAFMEVRERDPFVEAIGDDGSDSEPPIIGDESDADDDTAVAVGAQTHGSSGTQQYPRHFTTLNLEAINPAANLDQHHPVIHGERPSVIGTDEFEVGQRFETKEEAVLTIKSYNIRRGVEYKVFESDQLKYHGKCVQFGNGCNWLIRVTMRQRKGYWEVRKYNGPHTCLATEISMDHRQLDYHVICASILSLVMADASVSVKVLQNAVSSKFGFKPSYRKVWMGKQKAIAQIYGDWEESYNHIPRWIMGVQLYMPGTIALLRTSPVRIGNTVDASTVFFHRLFWTFPPCIEAFKYCKPLISIDGTHLYGKYGGTLLMAIAQDGNSNILPVAFGLVEGENTDSWKFFLTNLRQHVTPQPGILVISDRHNAIKAALLAEDGGWLPPSAYRAFCVRHIASNFALSYKSKEARRILVNAAYAKTEEDHRYYMDILRKEDPAMVAWCDRIGLELWTQYRDGGRRYGHMTTNISECINAVFKGTRNLPVGSLVKSTYGRLAELFVRKGKEAESQVGANQEFCQTLVKAIERNLQASRNMRVDLYDRGNSEFVVEELAPTAGRIAMSVCRVSLSARTCDCGNFQALHYPCRHVLAACSFCRLDWRTYVDDVYRMKTVFNVYKMGFSPPIHDDLLPVYEGPRVIPDPGMMRAAVGRPRKTRIRNSMDEADPDRPKRCGLCRTPGHTRRNCPQRPGASGSHEGSNA</sequence>
<dbReference type="Pfam" id="PF04434">
    <property type="entry name" value="SWIM"/>
    <property type="match status" value="1"/>
</dbReference>
<dbReference type="InterPro" id="IPR004332">
    <property type="entry name" value="Transposase_MuDR"/>
</dbReference>
<accession>A0A445AQW7</accession>